<organism evidence="1 2">
    <name type="scientific">Amnibacterium setariae</name>
    <dbReference type="NCBI Taxonomy" id="2306585"/>
    <lineage>
        <taxon>Bacteria</taxon>
        <taxon>Bacillati</taxon>
        <taxon>Actinomycetota</taxon>
        <taxon>Actinomycetes</taxon>
        <taxon>Micrococcales</taxon>
        <taxon>Microbacteriaceae</taxon>
        <taxon>Amnibacterium</taxon>
    </lineage>
</organism>
<dbReference type="OrthoDB" id="3723482at2"/>
<name>A0A3A1TT17_9MICO</name>
<keyword evidence="2" id="KW-1185">Reference proteome</keyword>
<dbReference type="Proteomes" id="UP000265742">
    <property type="component" value="Unassembled WGS sequence"/>
</dbReference>
<comment type="caution">
    <text evidence="1">The sequence shown here is derived from an EMBL/GenBank/DDBJ whole genome shotgun (WGS) entry which is preliminary data.</text>
</comment>
<dbReference type="AlphaFoldDB" id="A0A3A1TT17"/>
<gene>
    <name evidence="1" type="ORF">D1781_16340</name>
</gene>
<reference evidence="2" key="1">
    <citation type="submission" date="2018-09" db="EMBL/GenBank/DDBJ databases">
        <authorList>
            <person name="Kim I."/>
        </authorList>
    </citation>
    <scope>NUCLEOTIDE SEQUENCE [LARGE SCALE GENOMIC DNA]</scope>
    <source>
        <strain evidence="2">DD4a</strain>
    </source>
</reference>
<dbReference type="EMBL" id="QXTG01000003">
    <property type="protein sequence ID" value="RIX26503.1"/>
    <property type="molecule type" value="Genomic_DNA"/>
</dbReference>
<accession>A0A3A1TT17</accession>
<evidence type="ECO:0000313" key="2">
    <source>
        <dbReference type="Proteomes" id="UP000265742"/>
    </source>
</evidence>
<dbReference type="RefSeq" id="WP_119483578.1">
    <property type="nucleotide sequence ID" value="NZ_QXTG01000003.1"/>
</dbReference>
<protein>
    <submittedName>
        <fullName evidence="1">Uncharacterized protein</fullName>
    </submittedName>
</protein>
<proteinExistence type="predicted"/>
<evidence type="ECO:0000313" key="1">
    <source>
        <dbReference type="EMBL" id="RIX26503.1"/>
    </source>
</evidence>
<dbReference type="InterPro" id="IPR010866">
    <property type="entry name" value="A-2_8-polyST"/>
</dbReference>
<sequence>MRHVFEVSTGFGLCGVAAIIERFDTGSPEDRVLLVANTVQAFEAVPAVHELPEYAPLLRLFGRVVHLNDLIAPEHPHGWSPSPGTHAARLAAAQLHAACGIDEGEEHRLWVESIHGTASASLVRLFEHARISVYADGLMTYGPTRIGIPALVGDRVDEVVHLDLVPGLQPWVLREFGPEYRSFPLDGFLRVLESVGRVDAPPVEGPVAVVVGQYLADLGLLTAEEDAELLSRMIRVATEQLPGRPVLVRAHPKAAAHATAAVVAGFAAEGHDVRLLPTSGLVETLFSALDVALVVSCFSTALLTARAMGIRTVSVGAAAVLQRLRPYQNSNRMAIVLADLLNESVPLGGGALRPAEPDPVLVDLVAAVTAISMQPGTLEQQLGVHDAAVRALAPGQAAVLRRYVGLERLRRLVADLPAPEPSLASRVRRSASRVPALRQAYLTARRAREAWAVAAGR</sequence>
<dbReference type="Pfam" id="PF07388">
    <property type="entry name" value="A-2_8-polyST"/>
    <property type="match status" value="1"/>
</dbReference>